<evidence type="ECO:0000256" key="2">
    <source>
        <dbReference type="ARBA" id="ARBA00004370"/>
    </source>
</evidence>
<evidence type="ECO:0000259" key="12">
    <source>
        <dbReference type="PROSITE" id="PS50109"/>
    </source>
</evidence>
<dbReference type="Pfam" id="PF00672">
    <property type="entry name" value="HAMP"/>
    <property type="match status" value="1"/>
</dbReference>
<dbReference type="Proteomes" id="UP000260644">
    <property type="component" value="Unassembled WGS sequence"/>
</dbReference>
<dbReference type="InterPro" id="IPR003661">
    <property type="entry name" value="HisK_dim/P_dom"/>
</dbReference>
<evidence type="ECO:0000313" key="14">
    <source>
        <dbReference type="EMBL" id="RFS26938.1"/>
    </source>
</evidence>
<dbReference type="CDD" id="cd00082">
    <property type="entry name" value="HisKA"/>
    <property type="match status" value="1"/>
</dbReference>
<dbReference type="SMART" id="SM00388">
    <property type="entry name" value="HisKA"/>
    <property type="match status" value="1"/>
</dbReference>
<dbReference type="PRINTS" id="PR00344">
    <property type="entry name" value="BCTRLSENSOR"/>
</dbReference>
<dbReference type="PANTHER" id="PTHR45436:SF5">
    <property type="entry name" value="SENSOR HISTIDINE KINASE TRCS"/>
    <property type="match status" value="1"/>
</dbReference>
<dbReference type="InterPro" id="IPR004358">
    <property type="entry name" value="Sig_transdc_His_kin-like_C"/>
</dbReference>
<evidence type="ECO:0000256" key="5">
    <source>
        <dbReference type="ARBA" id="ARBA00022679"/>
    </source>
</evidence>
<proteinExistence type="predicted"/>
<comment type="caution">
    <text evidence="14">The sequence shown here is derived from an EMBL/GenBank/DDBJ whole genome shotgun (WGS) entry which is preliminary data.</text>
</comment>
<sequence>MKIRLRLTLLFTALFAAILAAFALVIYVSYAENREDEYFKRLKLQAITRANLWMEAKVTPAVLQLIYRNAPNTLSEEEVAIYDSAHHLLYHDAVGIDKVKETPAMLDSIRRLKEINFYIGQVQAVGFLYEHNGKQLIITAAAFDQYGLDKLNNLKYTLIIYFSIAIILTLAAGSLFAQRALKPVSKMVKRVEDITATNLDLRVDEGNRRDEIAELAITFNQMLDRLENSFEAQKQFVSNIAHELRTPLATVIAELELSAIKERNITEYKAVIKNALLDAKKMARLANGLLDLAKASYDPSEITFKPTRIDEVLLDARQQILKSNSDYHILVTFEQEIENDNYISISGNEYLLKVAFANLMENGCKFSPNHQSEVTITFKDESTILRFSDNGVGIPAEDLPYLSQPFYRGANKAYAEGNGIGLSLTYKIIQLHKGSITVHSELNKGTSFTIELPHL</sequence>
<dbReference type="SUPFAM" id="SSF158472">
    <property type="entry name" value="HAMP domain-like"/>
    <property type="match status" value="1"/>
</dbReference>
<dbReference type="CDD" id="cd00075">
    <property type="entry name" value="HATPase"/>
    <property type="match status" value="1"/>
</dbReference>
<dbReference type="CDD" id="cd06225">
    <property type="entry name" value="HAMP"/>
    <property type="match status" value="1"/>
</dbReference>
<dbReference type="PANTHER" id="PTHR45436">
    <property type="entry name" value="SENSOR HISTIDINE KINASE YKOH"/>
    <property type="match status" value="1"/>
</dbReference>
<comment type="catalytic activity">
    <reaction evidence="1">
        <text>ATP + protein L-histidine = ADP + protein N-phospho-L-histidine.</text>
        <dbReference type="EC" id="2.7.13.3"/>
    </reaction>
</comment>
<keyword evidence="9" id="KW-0902">Two-component regulatory system</keyword>
<dbReference type="EMBL" id="QPMM01000001">
    <property type="protein sequence ID" value="RFS26938.1"/>
    <property type="molecule type" value="Genomic_DNA"/>
</dbReference>
<keyword evidence="10 11" id="KW-0472">Membrane</keyword>
<evidence type="ECO:0000256" key="1">
    <source>
        <dbReference type="ARBA" id="ARBA00000085"/>
    </source>
</evidence>
<evidence type="ECO:0000256" key="4">
    <source>
        <dbReference type="ARBA" id="ARBA00022553"/>
    </source>
</evidence>
<dbReference type="SMART" id="SM00387">
    <property type="entry name" value="HATPase_c"/>
    <property type="match status" value="1"/>
</dbReference>
<dbReference type="InterPro" id="IPR005467">
    <property type="entry name" value="His_kinase_dom"/>
</dbReference>
<dbReference type="AlphaFoldDB" id="A0A3E1YHW4"/>
<dbReference type="InterPro" id="IPR036890">
    <property type="entry name" value="HATPase_C_sf"/>
</dbReference>
<dbReference type="InterPro" id="IPR003660">
    <property type="entry name" value="HAMP_dom"/>
</dbReference>
<keyword evidence="8 11" id="KW-1133">Transmembrane helix</keyword>
<dbReference type="Gene3D" id="3.30.565.10">
    <property type="entry name" value="Histidine kinase-like ATPase, C-terminal domain"/>
    <property type="match status" value="1"/>
</dbReference>
<dbReference type="Pfam" id="PF02518">
    <property type="entry name" value="HATPase_c"/>
    <property type="match status" value="1"/>
</dbReference>
<evidence type="ECO:0000256" key="3">
    <source>
        <dbReference type="ARBA" id="ARBA00012438"/>
    </source>
</evidence>
<keyword evidence="7 14" id="KW-0418">Kinase</keyword>
<evidence type="ECO:0000313" key="15">
    <source>
        <dbReference type="Proteomes" id="UP000260644"/>
    </source>
</evidence>
<evidence type="ECO:0000259" key="13">
    <source>
        <dbReference type="PROSITE" id="PS50885"/>
    </source>
</evidence>
<dbReference type="Pfam" id="PF00512">
    <property type="entry name" value="HisKA"/>
    <property type="match status" value="1"/>
</dbReference>
<dbReference type="SUPFAM" id="SSF47384">
    <property type="entry name" value="Homodimeric domain of signal transducing histidine kinase"/>
    <property type="match status" value="1"/>
</dbReference>
<dbReference type="OrthoDB" id="594725at2"/>
<evidence type="ECO:0000256" key="8">
    <source>
        <dbReference type="ARBA" id="ARBA00022989"/>
    </source>
</evidence>
<feature type="domain" description="HAMP" evidence="13">
    <location>
        <begin position="178"/>
        <end position="231"/>
    </location>
</feature>
<protein>
    <recommendedName>
        <fullName evidence="3">histidine kinase</fullName>
        <ecNumber evidence="3">2.7.13.3</ecNumber>
    </recommendedName>
</protein>
<gene>
    <name evidence="14" type="ORF">DVR12_03900</name>
</gene>
<dbReference type="PROSITE" id="PS50109">
    <property type="entry name" value="HIS_KIN"/>
    <property type="match status" value="1"/>
</dbReference>
<comment type="subcellular location">
    <subcellularLocation>
        <location evidence="2">Membrane</location>
    </subcellularLocation>
</comment>
<keyword evidence="5" id="KW-0808">Transferase</keyword>
<dbReference type="SMART" id="SM00304">
    <property type="entry name" value="HAMP"/>
    <property type="match status" value="1"/>
</dbReference>
<dbReference type="RefSeq" id="WP_116974131.1">
    <property type="nucleotide sequence ID" value="NZ_QPMM01000001.1"/>
</dbReference>
<keyword evidence="6 11" id="KW-0812">Transmembrane</keyword>
<accession>A0A3E1YHW4</accession>
<dbReference type="InterPro" id="IPR036097">
    <property type="entry name" value="HisK_dim/P_sf"/>
</dbReference>
<evidence type="ECO:0000256" key="10">
    <source>
        <dbReference type="ARBA" id="ARBA00023136"/>
    </source>
</evidence>
<dbReference type="Gene3D" id="6.10.340.10">
    <property type="match status" value="1"/>
</dbReference>
<feature type="transmembrane region" description="Helical" evidence="11">
    <location>
        <begin position="158"/>
        <end position="177"/>
    </location>
</feature>
<name>A0A3E1YHW4_9BACT</name>
<organism evidence="14 15">
    <name type="scientific">Chitinophaga silvatica</name>
    <dbReference type="NCBI Taxonomy" id="2282649"/>
    <lineage>
        <taxon>Bacteria</taxon>
        <taxon>Pseudomonadati</taxon>
        <taxon>Bacteroidota</taxon>
        <taxon>Chitinophagia</taxon>
        <taxon>Chitinophagales</taxon>
        <taxon>Chitinophagaceae</taxon>
        <taxon>Chitinophaga</taxon>
    </lineage>
</organism>
<dbReference type="EC" id="2.7.13.3" evidence="3"/>
<dbReference type="PROSITE" id="PS50885">
    <property type="entry name" value="HAMP"/>
    <property type="match status" value="1"/>
</dbReference>
<dbReference type="GO" id="GO:0000155">
    <property type="term" value="F:phosphorelay sensor kinase activity"/>
    <property type="evidence" value="ECO:0007669"/>
    <property type="project" value="InterPro"/>
</dbReference>
<reference evidence="14 15" key="1">
    <citation type="submission" date="2018-07" db="EMBL/GenBank/DDBJ databases">
        <title>Chitinophaga K2CV101002-2 sp. nov., isolated from a monsoon evergreen broad-leaved forest soil.</title>
        <authorList>
            <person name="Lv Y."/>
        </authorList>
    </citation>
    <scope>NUCLEOTIDE SEQUENCE [LARGE SCALE GENOMIC DNA]</scope>
    <source>
        <strain evidence="14 15">GDMCC 1.1288</strain>
    </source>
</reference>
<dbReference type="InterPro" id="IPR050428">
    <property type="entry name" value="TCS_sensor_his_kinase"/>
</dbReference>
<feature type="domain" description="Histidine kinase" evidence="12">
    <location>
        <begin position="239"/>
        <end position="455"/>
    </location>
</feature>
<evidence type="ECO:0000256" key="11">
    <source>
        <dbReference type="SAM" id="Phobius"/>
    </source>
</evidence>
<dbReference type="InterPro" id="IPR003594">
    <property type="entry name" value="HATPase_dom"/>
</dbReference>
<dbReference type="GO" id="GO:0005886">
    <property type="term" value="C:plasma membrane"/>
    <property type="evidence" value="ECO:0007669"/>
    <property type="project" value="TreeGrafter"/>
</dbReference>
<evidence type="ECO:0000256" key="7">
    <source>
        <dbReference type="ARBA" id="ARBA00022777"/>
    </source>
</evidence>
<keyword evidence="4" id="KW-0597">Phosphoprotein</keyword>
<evidence type="ECO:0000256" key="9">
    <source>
        <dbReference type="ARBA" id="ARBA00023012"/>
    </source>
</evidence>
<dbReference type="SUPFAM" id="SSF55874">
    <property type="entry name" value="ATPase domain of HSP90 chaperone/DNA topoisomerase II/histidine kinase"/>
    <property type="match status" value="1"/>
</dbReference>
<evidence type="ECO:0000256" key="6">
    <source>
        <dbReference type="ARBA" id="ARBA00022692"/>
    </source>
</evidence>
<keyword evidence="15" id="KW-1185">Reference proteome</keyword>
<dbReference type="Gene3D" id="1.10.287.130">
    <property type="match status" value="1"/>
</dbReference>